<evidence type="ECO:0000313" key="3">
    <source>
        <dbReference type="Proteomes" id="UP001396334"/>
    </source>
</evidence>
<feature type="region of interest" description="Disordered" evidence="1">
    <location>
        <begin position="1"/>
        <end position="20"/>
    </location>
</feature>
<proteinExistence type="predicted"/>
<gene>
    <name evidence="2" type="ORF">V6N11_003261</name>
</gene>
<dbReference type="Proteomes" id="UP001396334">
    <property type="component" value="Unassembled WGS sequence"/>
</dbReference>
<protein>
    <submittedName>
        <fullName evidence="2">Uncharacterized protein</fullName>
    </submittedName>
</protein>
<comment type="caution">
    <text evidence="2">The sequence shown here is derived from an EMBL/GenBank/DDBJ whole genome shotgun (WGS) entry which is preliminary data.</text>
</comment>
<sequence length="313" mass="34790">MGNCISPSRANKVKPVNGGEGEMEYTVPTPVKQVHHVLPLTHGEPVCTPPNHHPISLKIIKNGGCQGRSSVKIVVSRQQLEFLLRNVEMFRSVKISIPSSGTFKPGNDRRWRPSLSAITEIVAARETVSAMFFLQYLLLPRCVELQNNLDCSPMPIGSLSVHYIRSSTVLESCVIIRFDCNKIVCLLLGYHARFLCPQLFLSIFSPDIALGRCGGELVLMVEALVRKLEVCLSPLLLVKNPKMLLDFSGFGDTGRINFQAVCYERITCGNVSLFKQTPEADNYFTKDRLCSLISLRCTTKTIDAGDQFSSIRI</sequence>
<dbReference type="EMBL" id="JBBPBN010000015">
    <property type="protein sequence ID" value="KAK9023028.1"/>
    <property type="molecule type" value="Genomic_DNA"/>
</dbReference>
<reference evidence="2 3" key="1">
    <citation type="journal article" date="2024" name="G3 (Bethesda)">
        <title>Genome assembly of Hibiscus sabdariffa L. provides insights into metabolisms of medicinal natural products.</title>
        <authorList>
            <person name="Kim T."/>
        </authorList>
    </citation>
    <scope>NUCLEOTIDE SEQUENCE [LARGE SCALE GENOMIC DNA]</scope>
    <source>
        <strain evidence="2">TK-2024</strain>
        <tissue evidence="2">Old leaves</tissue>
    </source>
</reference>
<accession>A0ABR2SCP2</accession>
<name>A0ABR2SCP2_9ROSI</name>
<organism evidence="2 3">
    <name type="scientific">Hibiscus sabdariffa</name>
    <name type="common">roselle</name>
    <dbReference type="NCBI Taxonomy" id="183260"/>
    <lineage>
        <taxon>Eukaryota</taxon>
        <taxon>Viridiplantae</taxon>
        <taxon>Streptophyta</taxon>
        <taxon>Embryophyta</taxon>
        <taxon>Tracheophyta</taxon>
        <taxon>Spermatophyta</taxon>
        <taxon>Magnoliopsida</taxon>
        <taxon>eudicotyledons</taxon>
        <taxon>Gunneridae</taxon>
        <taxon>Pentapetalae</taxon>
        <taxon>rosids</taxon>
        <taxon>malvids</taxon>
        <taxon>Malvales</taxon>
        <taxon>Malvaceae</taxon>
        <taxon>Malvoideae</taxon>
        <taxon>Hibiscus</taxon>
    </lineage>
</organism>
<evidence type="ECO:0000313" key="2">
    <source>
        <dbReference type="EMBL" id="KAK9023028.1"/>
    </source>
</evidence>
<keyword evidence="3" id="KW-1185">Reference proteome</keyword>
<evidence type="ECO:0000256" key="1">
    <source>
        <dbReference type="SAM" id="MobiDB-lite"/>
    </source>
</evidence>